<name>A0ABD2Y3C2_9GENT</name>
<gene>
    <name evidence="2" type="ORF">ACH5RR_036483</name>
</gene>
<dbReference type="Pfam" id="PF00931">
    <property type="entry name" value="NB-ARC"/>
    <property type="match status" value="1"/>
</dbReference>
<dbReference type="EMBL" id="JBJUIK010000015">
    <property type="protein sequence ID" value="KAL3502034.1"/>
    <property type="molecule type" value="Genomic_DNA"/>
</dbReference>
<reference evidence="2 3" key="1">
    <citation type="submission" date="2024-11" db="EMBL/GenBank/DDBJ databases">
        <title>A near-complete genome assembly of Cinchona calisaya.</title>
        <authorList>
            <person name="Lian D.C."/>
            <person name="Zhao X.W."/>
            <person name="Wei L."/>
        </authorList>
    </citation>
    <scope>NUCLEOTIDE SEQUENCE [LARGE SCALE GENOMIC DNA]</scope>
    <source>
        <tissue evidence="2">Nenye</tissue>
    </source>
</reference>
<evidence type="ECO:0000313" key="3">
    <source>
        <dbReference type="Proteomes" id="UP001630127"/>
    </source>
</evidence>
<dbReference type="PANTHER" id="PTHR19338:SF73">
    <property type="entry name" value="DISEASE RESISTANCE PROTEIN RGA2-LIKE"/>
    <property type="match status" value="1"/>
</dbReference>
<dbReference type="PANTHER" id="PTHR19338">
    <property type="entry name" value="TRANSLOCASE OF INNER MITOCHONDRIAL MEMBRANE 13 HOMOLOG"/>
    <property type="match status" value="1"/>
</dbReference>
<protein>
    <recommendedName>
        <fullName evidence="1">NB-ARC domain-containing protein</fullName>
    </recommendedName>
</protein>
<dbReference type="PRINTS" id="PR00364">
    <property type="entry name" value="DISEASERSIST"/>
</dbReference>
<dbReference type="Proteomes" id="UP001630127">
    <property type="component" value="Unassembled WGS sequence"/>
</dbReference>
<keyword evidence="3" id="KW-1185">Reference proteome</keyword>
<dbReference type="InterPro" id="IPR027417">
    <property type="entry name" value="P-loop_NTPase"/>
</dbReference>
<sequence>MIDSFVVKVEFVWHFMLWVYFALEDITFAKEKVMEIQKENKFDTKYHSVTKTSFHVPSQATRGATDELLVELEDQKEIIIDCLTQGRVDLNIIAIVGMPGLGKTTLAKEVYDCLSVSLFFHIHAWCCLSQVYDPREVLLNILGHIAGITGSIHEMEYDKLQEQLYKFLKGRRYLVIVDDLRDINQWDKLKR</sequence>
<evidence type="ECO:0000313" key="2">
    <source>
        <dbReference type="EMBL" id="KAL3502034.1"/>
    </source>
</evidence>
<comment type="caution">
    <text evidence="2">The sequence shown here is derived from an EMBL/GenBank/DDBJ whole genome shotgun (WGS) entry which is preliminary data.</text>
</comment>
<proteinExistence type="predicted"/>
<dbReference type="AlphaFoldDB" id="A0ABD2Y3C2"/>
<evidence type="ECO:0000259" key="1">
    <source>
        <dbReference type="Pfam" id="PF00931"/>
    </source>
</evidence>
<organism evidence="2 3">
    <name type="scientific">Cinchona calisaya</name>
    <dbReference type="NCBI Taxonomy" id="153742"/>
    <lineage>
        <taxon>Eukaryota</taxon>
        <taxon>Viridiplantae</taxon>
        <taxon>Streptophyta</taxon>
        <taxon>Embryophyta</taxon>
        <taxon>Tracheophyta</taxon>
        <taxon>Spermatophyta</taxon>
        <taxon>Magnoliopsida</taxon>
        <taxon>eudicotyledons</taxon>
        <taxon>Gunneridae</taxon>
        <taxon>Pentapetalae</taxon>
        <taxon>asterids</taxon>
        <taxon>lamiids</taxon>
        <taxon>Gentianales</taxon>
        <taxon>Rubiaceae</taxon>
        <taxon>Cinchonoideae</taxon>
        <taxon>Cinchoneae</taxon>
        <taxon>Cinchona</taxon>
    </lineage>
</organism>
<dbReference type="InterPro" id="IPR002182">
    <property type="entry name" value="NB-ARC"/>
</dbReference>
<dbReference type="Gene3D" id="3.40.50.300">
    <property type="entry name" value="P-loop containing nucleotide triphosphate hydrolases"/>
    <property type="match status" value="1"/>
</dbReference>
<accession>A0ABD2Y3C2</accession>
<feature type="domain" description="NB-ARC" evidence="1">
    <location>
        <begin position="73"/>
        <end position="190"/>
    </location>
</feature>
<dbReference type="SUPFAM" id="SSF52540">
    <property type="entry name" value="P-loop containing nucleoside triphosphate hydrolases"/>
    <property type="match status" value="1"/>
</dbReference>